<dbReference type="Proteomes" id="UP000821845">
    <property type="component" value="Chromosome 7"/>
</dbReference>
<name>A0ACB7RVN7_HYAAI</name>
<protein>
    <submittedName>
        <fullName evidence="1">Uncharacterized protein</fullName>
    </submittedName>
</protein>
<dbReference type="EMBL" id="CM023487">
    <property type="protein sequence ID" value="KAH6926475.1"/>
    <property type="molecule type" value="Genomic_DNA"/>
</dbReference>
<evidence type="ECO:0000313" key="1">
    <source>
        <dbReference type="EMBL" id="KAH6926475.1"/>
    </source>
</evidence>
<accession>A0ACB7RVN7</accession>
<gene>
    <name evidence="1" type="ORF">HPB50_018735</name>
</gene>
<comment type="caution">
    <text evidence="1">The sequence shown here is derived from an EMBL/GenBank/DDBJ whole genome shotgun (WGS) entry which is preliminary data.</text>
</comment>
<sequence length="149" mass="16700">MEALQETSMPLQGQPLVPKHQESGAEAKEMDVQVSSHQDSSIETESVAVAERRDGRPWTEDGWQTVLSRRQKKSQVKEQRTASQAADCNNPSSSQPKQGSQVKHGCRPRRRRPFQPLPREDIKVVLRPHKGLVVKDLLGYEISAPLIDA</sequence>
<evidence type="ECO:0000313" key="2">
    <source>
        <dbReference type="Proteomes" id="UP000821845"/>
    </source>
</evidence>
<organism evidence="1 2">
    <name type="scientific">Hyalomma asiaticum</name>
    <name type="common">Tick</name>
    <dbReference type="NCBI Taxonomy" id="266040"/>
    <lineage>
        <taxon>Eukaryota</taxon>
        <taxon>Metazoa</taxon>
        <taxon>Ecdysozoa</taxon>
        <taxon>Arthropoda</taxon>
        <taxon>Chelicerata</taxon>
        <taxon>Arachnida</taxon>
        <taxon>Acari</taxon>
        <taxon>Parasitiformes</taxon>
        <taxon>Ixodida</taxon>
        <taxon>Ixodoidea</taxon>
        <taxon>Ixodidae</taxon>
        <taxon>Hyalomminae</taxon>
        <taxon>Hyalomma</taxon>
    </lineage>
</organism>
<proteinExistence type="predicted"/>
<reference evidence="1" key="1">
    <citation type="submission" date="2020-05" db="EMBL/GenBank/DDBJ databases">
        <title>Large-scale comparative analyses of tick genomes elucidate their genetic diversity and vector capacities.</title>
        <authorList>
            <person name="Jia N."/>
            <person name="Wang J."/>
            <person name="Shi W."/>
            <person name="Du L."/>
            <person name="Sun Y."/>
            <person name="Zhan W."/>
            <person name="Jiang J."/>
            <person name="Wang Q."/>
            <person name="Zhang B."/>
            <person name="Ji P."/>
            <person name="Sakyi L.B."/>
            <person name="Cui X."/>
            <person name="Yuan T."/>
            <person name="Jiang B."/>
            <person name="Yang W."/>
            <person name="Lam T.T.-Y."/>
            <person name="Chang Q."/>
            <person name="Ding S."/>
            <person name="Wang X."/>
            <person name="Zhu J."/>
            <person name="Ruan X."/>
            <person name="Zhao L."/>
            <person name="Wei J."/>
            <person name="Que T."/>
            <person name="Du C."/>
            <person name="Cheng J."/>
            <person name="Dai P."/>
            <person name="Han X."/>
            <person name="Huang E."/>
            <person name="Gao Y."/>
            <person name="Liu J."/>
            <person name="Shao H."/>
            <person name="Ye R."/>
            <person name="Li L."/>
            <person name="Wei W."/>
            <person name="Wang X."/>
            <person name="Wang C."/>
            <person name="Yang T."/>
            <person name="Huo Q."/>
            <person name="Li W."/>
            <person name="Guo W."/>
            <person name="Chen H."/>
            <person name="Zhou L."/>
            <person name="Ni X."/>
            <person name="Tian J."/>
            <person name="Zhou Y."/>
            <person name="Sheng Y."/>
            <person name="Liu T."/>
            <person name="Pan Y."/>
            <person name="Xia L."/>
            <person name="Li J."/>
            <person name="Zhao F."/>
            <person name="Cao W."/>
        </authorList>
    </citation>
    <scope>NUCLEOTIDE SEQUENCE</scope>
    <source>
        <strain evidence="1">Hyas-2018</strain>
    </source>
</reference>
<keyword evidence="2" id="KW-1185">Reference proteome</keyword>